<accession>A0A1D3CY32</accession>
<evidence type="ECO:0000313" key="2">
    <source>
        <dbReference type="EMBL" id="OEH76106.1"/>
    </source>
</evidence>
<dbReference type="EMBL" id="JROU02001535">
    <property type="protein sequence ID" value="OEH76106.1"/>
    <property type="molecule type" value="Genomic_DNA"/>
</dbReference>
<dbReference type="AlphaFoldDB" id="A0A1D3CY32"/>
<feature type="compositionally biased region" description="Basic and acidic residues" evidence="1">
    <location>
        <begin position="356"/>
        <end position="373"/>
    </location>
</feature>
<evidence type="ECO:0000256" key="1">
    <source>
        <dbReference type="SAM" id="MobiDB-lite"/>
    </source>
</evidence>
<reference evidence="2 3" key="1">
    <citation type="journal article" date="2016" name="BMC Genomics">
        <title>Comparative genomics reveals Cyclospora cayetanensis possesses coccidia-like metabolism and invasion components but unique surface antigens.</title>
        <authorList>
            <person name="Liu S."/>
            <person name="Wang L."/>
            <person name="Zheng H."/>
            <person name="Xu Z."/>
            <person name="Roellig D.M."/>
            <person name="Li N."/>
            <person name="Frace M.A."/>
            <person name="Tang K."/>
            <person name="Arrowood M.J."/>
            <person name="Moss D.M."/>
            <person name="Zhang L."/>
            <person name="Feng Y."/>
            <person name="Xiao L."/>
        </authorList>
    </citation>
    <scope>NUCLEOTIDE SEQUENCE [LARGE SCALE GENOMIC DNA]</scope>
    <source>
        <strain evidence="2 3">CHN_HEN01</strain>
    </source>
</reference>
<feature type="compositionally biased region" description="Low complexity" evidence="1">
    <location>
        <begin position="102"/>
        <end position="123"/>
    </location>
</feature>
<proteinExistence type="predicted"/>
<evidence type="ECO:0000313" key="3">
    <source>
        <dbReference type="Proteomes" id="UP000095192"/>
    </source>
</evidence>
<dbReference type="VEuPathDB" id="ToxoDB:LOC34620911"/>
<name>A0A1D3CY32_9EIME</name>
<feature type="compositionally biased region" description="Polar residues" evidence="1">
    <location>
        <begin position="312"/>
        <end position="322"/>
    </location>
</feature>
<dbReference type="Proteomes" id="UP000095192">
    <property type="component" value="Unassembled WGS sequence"/>
</dbReference>
<dbReference type="VEuPathDB" id="ToxoDB:cyc_04370"/>
<feature type="region of interest" description="Disordered" evidence="1">
    <location>
        <begin position="301"/>
        <end position="400"/>
    </location>
</feature>
<feature type="compositionally biased region" description="Polar residues" evidence="1">
    <location>
        <begin position="47"/>
        <end position="91"/>
    </location>
</feature>
<feature type="compositionally biased region" description="Basic residues" evidence="1">
    <location>
        <begin position="329"/>
        <end position="341"/>
    </location>
</feature>
<gene>
    <name evidence="2" type="ORF">cyc_04370</name>
</gene>
<protein>
    <submittedName>
        <fullName evidence="2">Uncharacterized protein</fullName>
    </submittedName>
</protein>
<comment type="caution">
    <text evidence="2">The sequence shown here is derived from an EMBL/GenBank/DDBJ whole genome shotgun (WGS) entry which is preliminary data.</text>
</comment>
<sequence>MEPIGCSNTSEEEPNAQQRLQHPRQEVPVQQYHMVKTQLQERHQATGERQSLQRGNCTSGNSSCHPTASTPCSTSSGAPQRTDSPEQQHLTGGTRLKLLQGSTEQAHSQTQQSQQIRQQHPSPLQRRGEAFQGIPVHPLKPLPPSSLGSEPVTGAEAQGTKRDDTIPAALAEVSPEASSGKHQQYRQHQVLRPLQEGRCDAGAVLKAPTSYCVNRGTMPPTTVGLTPAVTTETPVWSVAPFSARSSLGAVGSDSHLEKGSAFLEAAAITRGKKAPAFSPVIEAARTALPSPLLSASSVNVMASRSPHEQKQYTHLCQPPQSVRLSPSFRRNRRSPSSRHVRAASSDWSTTNNHGKRVAEPARSAEADQDRDLQKGSPHSGAASGESRPEDSSTLSETPLSLLSPSGRRYCLLRPHQKTLFGPLYEGMLLLGGTSRNSRNSCRFQRVAIKAVDKKLVQLQLDQAQAAAAGTSLSPGTAAAAAAIGSNKELYLLLHLVPETPLAEVFFSTRLQGVPHVHTLTEV</sequence>
<organism evidence="2 3">
    <name type="scientific">Cyclospora cayetanensis</name>
    <dbReference type="NCBI Taxonomy" id="88456"/>
    <lineage>
        <taxon>Eukaryota</taxon>
        <taxon>Sar</taxon>
        <taxon>Alveolata</taxon>
        <taxon>Apicomplexa</taxon>
        <taxon>Conoidasida</taxon>
        <taxon>Coccidia</taxon>
        <taxon>Eucoccidiorida</taxon>
        <taxon>Eimeriorina</taxon>
        <taxon>Eimeriidae</taxon>
        <taxon>Cyclospora</taxon>
    </lineage>
</organism>
<feature type="region of interest" description="Disordered" evidence="1">
    <location>
        <begin position="1"/>
        <end position="163"/>
    </location>
</feature>
<dbReference type="InParanoid" id="A0A1D3CY32"/>
<keyword evidence="3" id="KW-1185">Reference proteome</keyword>
<feature type="compositionally biased region" description="Low complexity" evidence="1">
    <location>
        <begin position="391"/>
        <end position="400"/>
    </location>
</feature>